<name>A0ACB7FEH1_NIBAL</name>
<dbReference type="EMBL" id="CM024800">
    <property type="protein sequence ID" value="KAG8012959.1"/>
    <property type="molecule type" value="Genomic_DNA"/>
</dbReference>
<keyword evidence="2" id="KW-1185">Reference proteome</keyword>
<gene>
    <name evidence="1" type="primary">SH3GL3</name>
    <name evidence="1" type="ORF">GBF38_020953</name>
</gene>
<accession>A0ACB7FEH1</accession>
<evidence type="ECO:0000313" key="1">
    <source>
        <dbReference type="EMBL" id="KAG8012959.1"/>
    </source>
</evidence>
<sequence length="198" mass="22676">MVPQSQLKKLNGRRLDFDYKRRRKGKVPAEEVQQAWDKFTTSKELAERSMFILLQNDVDQLSRLATLVTALLDFHRNAHRILMGLHGNLQARLTAASNKPGRRFRSKKIRIRSEHNSSIGFYHQPSIAADSKLVLDQPCCRAMYSFHPNQEGELDFNEGDVIILTNQVDTNWYEGTLGDRSGLFPVNYVDVLVPLPLP</sequence>
<reference evidence="1" key="1">
    <citation type="submission" date="2020-04" db="EMBL/GenBank/DDBJ databases">
        <title>A chromosome-scale assembly and high-density genetic map of the yellow drum (Nibea albiflora) genome.</title>
        <authorList>
            <person name="Xu D."/>
            <person name="Zhang W."/>
            <person name="Chen R."/>
            <person name="Tan P."/>
            <person name="Wang L."/>
            <person name="Song H."/>
            <person name="Tian L."/>
            <person name="Zhu Q."/>
            <person name="Wang B."/>
        </authorList>
    </citation>
    <scope>NUCLEOTIDE SEQUENCE</scope>
    <source>
        <strain evidence="1">ZJHYS-2018</strain>
    </source>
</reference>
<comment type="caution">
    <text evidence="1">The sequence shown here is derived from an EMBL/GenBank/DDBJ whole genome shotgun (WGS) entry which is preliminary data.</text>
</comment>
<organism evidence="1 2">
    <name type="scientific">Nibea albiflora</name>
    <name type="common">Yellow drum</name>
    <name type="synonym">Corvina albiflora</name>
    <dbReference type="NCBI Taxonomy" id="240163"/>
    <lineage>
        <taxon>Eukaryota</taxon>
        <taxon>Metazoa</taxon>
        <taxon>Chordata</taxon>
        <taxon>Craniata</taxon>
        <taxon>Vertebrata</taxon>
        <taxon>Euteleostomi</taxon>
        <taxon>Actinopterygii</taxon>
        <taxon>Neopterygii</taxon>
        <taxon>Teleostei</taxon>
        <taxon>Neoteleostei</taxon>
        <taxon>Acanthomorphata</taxon>
        <taxon>Eupercaria</taxon>
        <taxon>Sciaenidae</taxon>
        <taxon>Nibea</taxon>
    </lineage>
</organism>
<protein>
    <submittedName>
        <fullName evidence="1">Endophilin-A3</fullName>
    </submittedName>
</protein>
<evidence type="ECO:0000313" key="2">
    <source>
        <dbReference type="Proteomes" id="UP000805704"/>
    </source>
</evidence>
<proteinExistence type="predicted"/>
<dbReference type="Proteomes" id="UP000805704">
    <property type="component" value="Chromosome 12"/>
</dbReference>